<name>A0A1H7KZA2_9HYPH</name>
<comment type="similarity">
    <text evidence="1">Belongs to the gamma-glutamyltransferase family.</text>
</comment>
<evidence type="ECO:0000256" key="1">
    <source>
        <dbReference type="ARBA" id="ARBA00009381"/>
    </source>
</evidence>
<dbReference type="Proteomes" id="UP000199664">
    <property type="component" value="Unassembled WGS sequence"/>
</dbReference>
<dbReference type="InterPro" id="IPR051792">
    <property type="entry name" value="GGT_bact"/>
</dbReference>
<keyword evidence="4" id="KW-0865">Zymogen</keyword>
<dbReference type="Pfam" id="PF01019">
    <property type="entry name" value="G_glu_transpept"/>
    <property type="match status" value="1"/>
</dbReference>
<dbReference type="PRINTS" id="PR01210">
    <property type="entry name" value="GGTRANSPTASE"/>
</dbReference>
<dbReference type="OrthoDB" id="9781342at2"/>
<organism evidence="6 7">
    <name type="scientific">Bosea lupini</name>
    <dbReference type="NCBI Taxonomy" id="1036779"/>
    <lineage>
        <taxon>Bacteria</taxon>
        <taxon>Pseudomonadati</taxon>
        <taxon>Pseudomonadota</taxon>
        <taxon>Alphaproteobacteria</taxon>
        <taxon>Hyphomicrobiales</taxon>
        <taxon>Boseaceae</taxon>
        <taxon>Bosea</taxon>
    </lineage>
</organism>
<reference evidence="7" key="1">
    <citation type="submission" date="2016-10" db="EMBL/GenBank/DDBJ databases">
        <authorList>
            <person name="Varghese N."/>
            <person name="Submissions S."/>
        </authorList>
    </citation>
    <scope>NUCLEOTIDE SEQUENCE [LARGE SCALE GENOMIC DNA]</scope>
    <source>
        <strain evidence="7">LMG 26383,CCUG 61248,R- 45681</strain>
    </source>
</reference>
<keyword evidence="2" id="KW-0808">Transferase</keyword>
<keyword evidence="7" id="KW-1185">Reference proteome</keyword>
<dbReference type="STRING" id="1036779.SAMN04515666_102367"/>
<evidence type="ECO:0000256" key="3">
    <source>
        <dbReference type="ARBA" id="ARBA00022801"/>
    </source>
</evidence>
<dbReference type="PANTHER" id="PTHR43199:SF1">
    <property type="entry name" value="GLUTATHIONE HYDROLASE PROENZYME"/>
    <property type="match status" value="1"/>
</dbReference>
<dbReference type="InterPro" id="IPR043138">
    <property type="entry name" value="GGT_lsub"/>
</dbReference>
<feature type="compositionally biased region" description="Basic and acidic residues" evidence="5">
    <location>
        <begin position="525"/>
        <end position="535"/>
    </location>
</feature>
<evidence type="ECO:0000256" key="4">
    <source>
        <dbReference type="ARBA" id="ARBA00023145"/>
    </source>
</evidence>
<keyword evidence="3 6" id="KW-0378">Hydrolase</keyword>
<dbReference type="RefSeq" id="WP_091831336.1">
    <property type="nucleotide sequence ID" value="NZ_FOAN01000002.1"/>
</dbReference>
<dbReference type="AlphaFoldDB" id="A0A1H7KZA2"/>
<dbReference type="Gene3D" id="1.10.246.130">
    <property type="match status" value="1"/>
</dbReference>
<dbReference type="EMBL" id="FOAN01000002">
    <property type="protein sequence ID" value="SEK92143.1"/>
    <property type="molecule type" value="Genomic_DNA"/>
</dbReference>
<dbReference type="Gene3D" id="3.60.20.40">
    <property type="match status" value="1"/>
</dbReference>
<dbReference type="PANTHER" id="PTHR43199">
    <property type="entry name" value="GLUTATHIONE HYDROLASE"/>
    <property type="match status" value="1"/>
</dbReference>
<protein>
    <submittedName>
        <fullName evidence="6">Gamma-glutamyltranspeptidase / glutathione hydrolase</fullName>
    </submittedName>
</protein>
<evidence type="ECO:0000313" key="7">
    <source>
        <dbReference type="Proteomes" id="UP000199664"/>
    </source>
</evidence>
<proteinExistence type="inferred from homology"/>
<evidence type="ECO:0000256" key="5">
    <source>
        <dbReference type="SAM" id="MobiDB-lite"/>
    </source>
</evidence>
<dbReference type="SUPFAM" id="SSF56235">
    <property type="entry name" value="N-terminal nucleophile aminohydrolases (Ntn hydrolases)"/>
    <property type="match status" value="1"/>
</dbReference>
<sequence length="535" mass="57526">MDGRRPTMSSLHGMVAAAHPLAAQAGARILSQGGNVFDAVGAVASALNVVEPFMSSLAGMGSAIMWVAAEKRVRVLDFVPPVPESFPLERFTQRSELERGALAVAPPGNLAGWCELNRAYGRLSLEQILAPAIALAQDGFPIAEFGVIEFNEQAPLLRERPDLYENWARNYLRDGGTSVTLGQILRQPELAATLRDIAAKGPDHLYRGALGETITSHLKAQGGTLTMSDLAKVAPRWREPLAADYRGRQVHVPPPACEGFQFLLTLRILDDFDLGKLERNGTEHLDIVYRAIRLAAGVRINNNNPNPEKLAEILSDAFVERLRARVRDGKPIDGPTEQWMPQAPAGEDPGHTTSFSIADREGNLICVTQSIGSPFGSGVVVPGTGITLNNFLYWADVQPGSPNRSLPGSELPMCMSPTLSTKDGAPVLALGTPGSYGIMQTQVQAMVQHVDFGLPLQHAIEAPRARLWDGREVEVENRIPAGTIAALAERGHGIFANEGGWTMRVGGMQAVSRDPASGRLTGACDPRRDGYVATP</sequence>
<dbReference type="GO" id="GO:0016740">
    <property type="term" value="F:transferase activity"/>
    <property type="evidence" value="ECO:0007669"/>
    <property type="project" value="UniProtKB-KW"/>
</dbReference>
<evidence type="ECO:0000256" key="2">
    <source>
        <dbReference type="ARBA" id="ARBA00022679"/>
    </source>
</evidence>
<dbReference type="InterPro" id="IPR043137">
    <property type="entry name" value="GGT_ssub_C"/>
</dbReference>
<evidence type="ECO:0000313" key="6">
    <source>
        <dbReference type="EMBL" id="SEK92143.1"/>
    </source>
</evidence>
<accession>A0A1H7KZA2</accession>
<feature type="region of interest" description="Disordered" evidence="5">
    <location>
        <begin position="512"/>
        <end position="535"/>
    </location>
</feature>
<dbReference type="GO" id="GO:0016787">
    <property type="term" value="F:hydrolase activity"/>
    <property type="evidence" value="ECO:0007669"/>
    <property type="project" value="UniProtKB-KW"/>
</dbReference>
<gene>
    <name evidence="6" type="ORF">SAMN04515666_102367</name>
</gene>
<dbReference type="InterPro" id="IPR029055">
    <property type="entry name" value="Ntn_hydrolases_N"/>
</dbReference>
<feature type="region of interest" description="Disordered" evidence="5">
    <location>
        <begin position="329"/>
        <end position="351"/>
    </location>
</feature>